<sequence>MAVLFNLFLLSCFTLLCFTTSTTSLATTSPPIAKPKRLVTKLIHHNSVYSPYYNPRDTIADRARHAIDSSNTRSDYIWKKIQGVSLDTDDVRAGVIAETKHEGFMANISIGSPPVPQLLVMDTGSGLLWTQCQPCTHCFTQALPIFNPPESSTYSTLPCTSPSCYRAPGSNCQASHCAFKQGYFDGTSVSGFLGTEKFTFETSDEGITSIPNLVLGCANSVGGFGGQSSGILGLAADKISLVNQVGSKFSYCFGPIRDPQYSHNQLIFGDGAIIQGSSTPIEILAGLYFLTLESISVGEKKLDILPEVFTMTPAGKGGVMIDSGTTLTYLPRGAFDPLNAEVRRLMDGLVQLVSRPSFAAPCFNGVINRDLVGFPVVTFNFANGVDLALDVESLFIETSPNQFCMAVLPSIANDMTIIGVMAQQNYNIAYDLAGSSVSIERIDCELLES</sequence>
<dbReference type="SUPFAM" id="SSF50630">
    <property type="entry name" value="Acid proteases"/>
    <property type="match status" value="1"/>
</dbReference>
<name>A0AAN7EL01_QUERU</name>
<evidence type="ECO:0000256" key="7">
    <source>
        <dbReference type="RuleBase" id="RU000454"/>
    </source>
</evidence>
<feature type="signal peptide" evidence="8">
    <location>
        <begin position="1"/>
        <end position="24"/>
    </location>
</feature>
<dbReference type="PROSITE" id="PS51767">
    <property type="entry name" value="PEPTIDASE_A1"/>
    <property type="match status" value="1"/>
</dbReference>
<comment type="caution">
    <text evidence="10">The sequence shown here is derived from an EMBL/GenBank/DDBJ whole genome shotgun (WGS) entry which is preliminary data.</text>
</comment>
<dbReference type="Gene3D" id="2.40.70.10">
    <property type="entry name" value="Acid Proteases"/>
    <property type="match status" value="2"/>
</dbReference>
<dbReference type="Proteomes" id="UP001324115">
    <property type="component" value="Unassembled WGS sequence"/>
</dbReference>
<dbReference type="AlphaFoldDB" id="A0AAN7EL01"/>
<dbReference type="InterPro" id="IPR032799">
    <property type="entry name" value="TAXi_C"/>
</dbReference>
<feature type="chain" id="PRO_5042917238" description="Peptidase A1 domain-containing protein" evidence="8">
    <location>
        <begin position="25"/>
        <end position="449"/>
    </location>
</feature>
<dbReference type="PRINTS" id="PR00792">
    <property type="entry name" value="PEPSIN"/>
</dbReference>
<organism evidence="10 11">
    <name type="scientific">Quercus rubra</name>
    <name type="common">Northern red oak</name>
    <name type="synonym">Quercus borealis</name>
    <dbReference type="NCBI Taxonomy" id="3512"/>
    <lineage>
        <taxon>Eukaryota</taxon>
        <taxon>Viridiplantae</taxon>
        <taxon>Streptophyta</taxon>
        <taxon>Embryophyta</taxon>
        <taxon>Tracheophyta</taxon>
        <taxon>Spermatophyta</taxon>
        <taxon>Magnoliopsida</taxon>
        <taxon>eudicotyledons</taxon>
        <taxon>Gunneridae</taxon>
        <taxon>Pentapetalae</taxon>
        <taxon>rosids</taxon>
        <taxon>fabids</taxon>
        <taxon>Fagales</taxon>
        <taxon>Fagaceae</taxon>
        <taxon>Quercus</taxon>
    </lineage>
</organism>
<dbReference type="PANTHER" id="PTHR47967:SF14">
    <property type="entry name" value="EUKARYOTIC ASPARTYL PROTEASE FAMILY PROTEIN"/>
    <property type="match status" value="1"/>
</dbReference>
<dbReference type="GO" id="GO:0006508">
    <property type="term" value="P:proteolysis"/>
    <property type="evidence" value="ECO:0007669"/>
    <property type="project" value="UniProtKB-KW"/>
</dbReference>
<feature type="active site" evidence="6">
    <location>
        <position position="322"/>
    </location>
</feature>
<protein>
    <recommendedName>
        <fullName evidence="9">Peptidase A1 domain-containing protein</fullName>
    </recommendedName>
</protein>
<evidence type="ECO:0000256" key="5">
    <source>
        <dbReference type="ARBA" id="ARBA00023180"/>
    </source>
</evidence>
<evidence type="ECO:0000259" key="9">
    <source>
        <dbReference type="PROSITE" id="PS51767"/>
    </source>
</evidence>
<reference evidence="10 11" key="1">
    <citation type="journal article" date="2023" name="G3 (Bethesda)">
        <title>A haplotype-resolved chromosome-scale genome for Quercus rubra L. provides insights into the genetics of adaptive traits for red oak species.</title>
        <authorList>
            <person name="Kapoor B."/>
            <person name="Jenkins J."/>
            <person name="Schmutz J."/>
            <person name="Zhebentyayeva T."/>
            <person name="Kuelheim C."/>
            <person name="Coggeshall M."/>
            <person name="Heim C."/>
            <person name="Lasky J.R."/>
            <person name="Leites L."/>
            <person name="Islam-Faridi N."/>
            <person name="Romero-Severson J."/>
            <person name="DeLeo V.L."/>
            <person name="Lucas S.M."/>
            <person name="Lazic D."/>
            <person name="Gailing O."/>
            <person name="Carlson J."/>
            <person name="Staton M."/>
        </authorList>
    </citation>
    <scope>NUCLEOTIDE SEQUENCE [LARGE SCALE GENOMIC DNA]</scope>
    <source>
        <strain evidence="10">Pseudo-F2</strain>
    </source>
</reference>
<dbReference type="Pfam" id="PF14543">
    <property type="entry name" value="TAXi_N"/>
    <property type="match status" value="1"/>
</dbReference>
<evidence type="ECO:0000256" key="3">
    <source>
        <dbReference type="ARBA" id="ARBA00022750"/>
    </source>
</evidence>
<evidence type="ECO:0000256" key="2">
    <source>
        <dbReference type="ARBA" id="ARBA00022670"/>
    </source>
</evidence>
<comment type="similarity">
    <text evidence="1 7">Belongs to the peptidase A1 family.</text>
</comment>
<dbReference type="InterPro" id="IPR034161">
    <property type="entry name" value="Pepsin-like_plant"/>
</dbReference>
<feature type="domain" description="Peptidase A1" evidence="9">
    <location>
        <begin position="104"/>
        <end position="440"/>
    </location>
</feature>
<keyword evidence="2 7" id="KW-0645">Protease</keyword>
<dbReference type="GO" id="GO:0004190">
    <property type="term" value="F:aspartic-type endopeptidase activity"/>
    <property type="evidence" value="ECO:0007669"/>
    <property type="project" value="UniProtKB-KW"/>
</dbReference>
<keyword evidence="11" id="KW-1185">Reference proteome</keyword>
<evidence type="ECO:0000313" key="11">
    <source>
        <dbReference type="Proteomes" id="UP001324115"/>
    </source>
</evidence>
<dbReference type="GO" id="GO:0005576">
    <property type="term" value="C:extracellular region"/>
    <property type="evidence" value="ECO:0007669"/>
    <property type="project" value="TreeGrafter"/>
</dbReference>
<feature type="active site" evidence="6">
    <location>
        <position position="122"/>
    </location>
</feature>
<dbReference type="InterPro" id="IPR032861">
    <property type="entry name" value="TAXi_N"/>
</dbReference>
<dbReference type="InterPro" id="IPR001461">
    <property type="entry name" value="Aspartic_peptidase_A1"/>
</dbReference>
<dbReference type="InterPro" id="IPR033121">
    <property type="entry name" value="PEPTIDASE_A1"/>
</dbReference>
<dbReference type="InterPro" id="IPR001969">
    <property type="entry name" value="Aspartic_peptidase_AS"/>
</dbReference>
<keyword evidence="4 7" id="KW-0378">Hydrolase</keyword>
<dbReference type="InterPro" id="IPR051708">
    <property type="entry name" value="Plant_Aspart_Prot_A1"/>
</dbReference>
<evidence type="ECO:0000256" key="8">
    <source>
        <dbReference type="SAM" id="SignalP"/>
    </source>
</evidence>
<proteinExistence type="inferred from homology"/>
<evidence type="ECO:0000313" key="10">
    <source>
        <dbReference type="EMBL" id="KAK4573334.1"/>
    </source>
</evidence>
<dbReference type="PANTHER" id="PTHR47967">
    <property type="entry name" value="OS07G0603500 PROTEIN-RELATED"/>
    <property type="match status" value="1"/>
</dbReference>
<evidence type="ECO:0000256" key="1">
    <source>
        <dbReference type="ARBA" id="ARBA00007447"/>
    </source>
</evidence>
<dbReference type="FunFam" id="2.40.70.10:FF:000033">
    <property type="entry name" value="Aspartyl protease family protein"/>
    <property type="match status" value="1"/>
</dbReference>
<evidence type="ECO:0000256" key="4">
    <source>
        <dbReference type="ARBA" id="ARBA00022801"/>
    </source>
</evidence>
<dbReference type="InterPro" id="IPR021109">
    <property type="entry name" value="Peptidase_aspartic_dom_sf"/>
</dbReference>
<evidence type="ECO:0000256" key="6">
    <source>
        <dbReference type="PIRSR" id="PIRSR601461-1"/>
    </source>
</evidence>
<keyword evidence="3 7" id="KW-0064">Aspartyl protease</keyword>
<dbReference type="CDD" id="cd05476">
    <property type="entry name" value="pepsin_A_like_plant"/>
    <property type="match status" value="1"/>
</dbReference>
<gene>
    <name evidence="10" type="ORF">RGQ29_031338</name>
</gene>
<dbReference type="EMBL" id="JAXUIC010000009">
    <property type="protein sequence ID" value="KAK4573334.1"/>
    <property type="molecule type" value="Genomic_DNA"/>
</dbReference>
<keyword evidence="8" id="KW-0732">Signal</keyword>
<dbReference type="PROSITE" id="PS00141">
    <property type="entry name" value="ASP_PROTEASE"/>
    <property type="match status" value="1"/>
</dbReference>
<dbReference type="Pfam" id="PF14541">
    <property type="entry name" value="TAXi_C"/>
    <property type="match status" value="1"/>
</dbReference>
<keyword evidence="5" id="KW-0325">Glycoprotein</keyword>
<accession>A0AAN7EL01</accession>